<keyword evidence="4 12" id="KW-0963">Cytoplasm</keyword>
<organism evidence="15 16">
    <name type="scientific">Calditerrivibrio nitroreducens</name>
    <dbReference type="NCBI Taxonomy" id="477976"/>
    <lineage>
        <taxon>Bacteria</taxon>
        <taxon>Pseudomonadati</taxon>
        <taxon>Deferribacterota</taxon>
        <taxon>Deferribacteres</taxon>
        <taxon>Deferribacterales</taxon>
        <taxon>Calditerrivibrionaceae</taxon>
    </lineage>
</organism>
<dbReference type="PRINTS" id="PR00983">
    <property type="entry name" value="TRNASYNTHCYS"/>
</dbReference>
<keyword evidence="5 12" id="KW-0436">Ligase</keyword>
<comment type="subcellular location">
    <subcellularLocation>
        <location evidence="1 12">Cytoplasm</location>
    </subcellularLocation>
</comment>
<dbReference type="SUPFAM" id="SSF47323">
    <property type="entry name" value="Anticodon-binding domain of a subclass of class I aminoacyl-tRNA synthetases"/>
    <property type="match status" value="1"/>
</dbReference>
<feature type="binding site" evidence="12">
    <location>
        <position position="209"/>
    </location>
    <ligand>
        <name>Zn(2+)</name>
        <dbReference type="ChEBI" id="CHEBI:29105"/>
    </ligand>
</feature>
<comment type="cofactor">
    <cofactor evidence="12">
        <name>Zn(2+)</name>
        <dbReference type="ChEBI" id="CHEBI:29105"/>
    </cofactor>
    <text evidence="12">Binds 1 zinc ion per subunit.</text>
</comment>
<feature type="short sequence motif" description="'KMSKS' region" evidence="12">
    <location>
        <begin position="266"/>
        <end position="270"/>
    </location>
</feature>
<dbReference type="AlphaFoldDB" id="A0A2J6WGZ6"/>
<dbReference type="InterPro" id="IPR015803">
    <property type="entry name" value="Cys-tRNA-ligase"/>
</dbReference>
<dbReference type="InterPro" id="IPR009080">
    <property type="entry name" value="tRNAsynth_Ia_anticodon-bd"/>
</dbReference>
<dbReference type="GO" id="GO:0005829">
    <property type="term" value="C:cytosol"/>
    <property type="evidence" value="ECO:0007669"/>
    <property type="project" value="TreeGrafter"/>
</dbReference>
<dbReference type="Pfam" id="PF01406">
    <property type="entry name" value="tRNA-synt_1e"/>
    <property type="match status" value="1"/>
</dbReference>
<evidence type="ECO:0000256" key="9">
    <source>
        <dbReference type="ARBA" id="ARBA00022840"/>
    </source>
</evidence>
<feature type="binding site" evidence="12">
    <location>
        <position position="234"/>
    </location>
    <ligand>
        <name>Zn(2+)</name>
        <dbReference type="ChEBI" id="CHEBI:29105"/>
    </ligand>
</feature>
<evidence type="ECO:0000256" key="5">
    <source>
        <dbReference type="ARBA" id="ARBA00022598"/>
    </source>
</evidence>
<sequence length="480" mass="55607">MMLKLFNTLSGEKEIFTPLEDNKVKMYVCGVTVYDYCHIGHARSSIVFDTIRRYLKYKGFDVTFVKNFTDVDDKIIKRANEENKSINEITDFFIKAHDEDMDKLNILRPDYTPRATEYIDGMIKLCEKLIEKGFAYESNGDVYFKVRSFKDYGKLSKRDLDDLLAGARVDVNEIKEDPLDFALWKRSKEGEPGWNSPWGRGRPGWHIECSVMSAEILGIPFDIHGGGKDLIFPHHENEIAQSEAAEGKEFARYWIHNGFVNINKEKMSKSLGNFFTIRDVLKEVDPEVLRFFLLTTHYRSPLDFSFDNLLEAENALERIYTTIDELDSAVFNNKKPVQKAKIDEIIDRFRKDFVESMDDDFNTASAISNIFELIKEVNLLLSEKLNSEDLNYLKVRFEEVKSIIRDVLGILTKTPSEWFKMNLSIDEGELQKLIEEREIARRNKDFAKADAIRNELKSKGVELLDTPAGTKFRARRLRGG</sequence>
<dbReference type="InterPro" id="IPR032678">
    <property type="entry name" value="tRNA-synt_1_cat_dom"/>
</dbReference>
<comment type="similarity">
    <text evidence="2 12">Belongs to the class-I aminoacyl-tRNA synthetase family.</text>
</comment>
<dbReference type="NCBIfam" id="TIGR00435">
    <property type="entry name" value="cysS"/>
    <property type="match status" value="1"/>
</dbReference>
<evidence type="ECO:0000256" key="4">
    <source>
        <dbReference type="ARBA" id="ARBA00022490"/>
    </source>
</evidence>
<dbReference type="PANTHER" id="PTHR10890:SF3">
    <property type="entry name" value="CYSTEINE--TRNA LIGASE, CYTOPLASMIC"/>
    <property type="match status" value="1"/>
</dbReference>
<evidence type="ECO:0000256" key="8">
    <source>
        <dbReference type="ARBA" id="ARBA00022833"/>
    </source>
</evidence>
<dbReference type="CDD" id="cd00672">
    <property type="entry name" value="CysRS_core"/>
    <property type="match status" value="1"/>
</dbReference>
<keyword evidence="8 12" id="KW-0862">Zinc</keyword>
<dbReference type="GO" id="GO:0005524">
    <property type="term" value="F:ATP binding"/>
    <property type="evidence" value="ECO:0007669"/>
    <property type="project" value="UniProtKB-UniRule"/>
</dbReference>
<dbReference type="PANTHER" id="PTHR10890">
    <property type="entry name" value="CYSTEINYL-TRNA SYNTHETASE"/>
    <property type="match status" value="1"/>
</dbReference>
<dbReference type="GO" id="GO:0004817">
    <property type="term" value="F:cysteine-tRNA ligase activity"/>
    <property type="evidence" value="ECO:0007669"/>
    <property type="project" value="UniProtKB-UniRule"/>
</dbReference>
<feature type="short sequence motif" description="'HIGH' region" evidence="12">
    <location>
        <begin position="31"/>
        <end position="41"/>
    </location>
</feature>
<evidence type="ECO:0000256" key="7">
    <source>
        <dbReference type="ARBA" id="ARBA00022741"/>
    </source>
</evidence>
<dbReference type="Proteomes" id="UP000242881">
    <property type="component" value="Unassembled WGS sequence"/>
</dbReference>
<comment type="subunit">
    <text evidence="3 12">Monomer.</text>
</comment>
<feature type="binding site" evidence="12">
    <location>
        <position position="29"/>
    </location>
    <ligand>
        <name>Zn(2+)</name>
        <dbReference type="ChEBI" id="CHEBI:29105"/>
    </ligand>
</feature>
<reference evidence="15 16" key="1">
    <citation type="submission" date="2018-01" db="EMBL/GenBank/DDBJ databases">
        <title>Metagenomic assembled genomes from two thermal pools in the Uzon Caldera, Kamchatka, Russia.</title>
        <authorList>
            <person name="Wilkins L."/>
            <person name="Ettinger C."/>
        </authorList>
    </citation>
    <scope>NUCLEOTIDE SEQUENCE [LARGE SCALE GENOMIC DNA]</scope>
    <source>
        <strain evidence="15">ZAV-05</strain>
    </source>
</reference>
<dbReference type="InterPro" id="IPR015273">
    <property type="entry name" value="Cys-tRNA-synt_Ia_DALR"/>
</dbReference>
<evidence type="ECO:0000259" key="14">
    <source>
        <dbReference type="SMART" id="SM00840"/>
    </source>
</evidence>
<evidence type="ECO:0000256" key="2">
    <source>
        <dbReference type="ARBA" id="ARBA00005594"/>
    </source>
</evidence>
<dbReference type="EC" id="6.1.1.16" evidence="12"/>
<feature type="binding site" evidence="12">
    <location>
        <position position="238"/>
    </location>
    <ligand>
        <name>Zn(2+)</name>
        <dbReference type="ChEBI" id="CHEBI:29105"/>
    </ligand>
</feature>
<keyword evidence="9 12" id="KW-0067">ATP-binding</keyword>
<dbReference type="RefSeq" id="WP_424604878.1">
    <property type="nucleotide sequence ID" value="NZ_JBNAVA010000001.1"/>
</dbReference>
<dbReference type="SUPFAM" id="SSF52374">
    <property type="entry name" value="Nucleotidylyl transferase"/>
    <property type="match status" value="1"/>
</dbReference>
<dbReference type="GO" id="GO:0008270">
    <property type="term" value="F:zinc ion binding"/>
    <property type="evidence" value="ECO:0007669"/>
    <property type="project" value="UniProtKB-UniRule"/>
</dbReference>
<comment type="catalytic activity">
    <reaction evidence="12">
        <text>tRNA(Cys) + L-cysteine + ATP = L-cysteinyl-tRNA(Cys) + AMP + diphosphate</text>
        <dbReference type="Rhea" id="RHEA:17773"/>
        <dbReference type="Rhea" id="RHEA-COMP:9661"/>
        <dbReference type="Rhea" id="RHEA-COMP:9679"/>
        <dbReference type="ChEBI" id="CHEBI:30616"/>
        <dbReference type="ChEBI" id="CHEBI:33019"/>
        <dbReference type="ChEBI" id="CHEBI:35235"/>
        <dbReference type="ChEBI" id="CHEBI:78442"/>
        <dbReference type="ChEBI" id="CHEBI:78517"/>
        <dbReference type="ChEBI" id="CHEBI:456215"/>
        <dbReference type="EC" id="6.1.1.16"/>
    </reaction>
</comment>
<feature type="coiled-coil region" evidence="13">
    <location>
        <begin position="423"/>
        <end position="450"/>
    </location>
</feature>
<name>A0A2J6WGZ6_9BACT</name>
<dbReference type="SMART" id="SM00840">
    <property type="entry name" value="DALR_2"/>
    <property type="match status" value="1"/>
</dbReference>
<evidence type="ECO:0000313" key="16">
    <source>
        <dbReference type="Proteomes" id="UP000242881"/>
    </source>
</evidence>
<dbReference type="Gene3D" id="1.20.120.1910">
    <property type="entry name" value="Cysteine-tRNA ligase, C-terminal anti-codon recognition domain"/>
    <property type="match status" value="1"/>
</dbReference>
<proteinExistence type="inferred from homology"/>
<evidence type="ECO:0000256" key="1">
    <source>
        <dbReference type="ARBA" id="ARBA00004496"/>
    </source>
</evidence>
<keyword evidence="7 12" id="KW-0547">Nucleotide-binding</keyword>
<keyword evidence="10 12" id="KW-0648">Protein biosynthesis</keyword>
<dbReference type="InterPro" id="IPR014729">
    <property type="entry name" value="Rossmann-like_a/b/a_fold"/>
</dbReference>
<dbReference type="FunFam" id="3.40.50.620:FF:000009">
    <property type="entry name" value="Cysteine--tRNA ligase"/>
    <property type="match status" value="1"/>
</dbReference>
<evidence type="ECO:0000256" key="3">
    <source>
        <dbReference type="ARBA" id="ARBA00011245"/>
    </source>
</evidence>
<gene>
    <name evidence="12" type="primary">cysS</name>
    <name evidence="15" type="ORF">C0187_06580</name>
</gene>
<feature type="domain" description="Cysteinyl-tRNA synthetase class Ia DALR" evidence="14">
    <location>
        <begin position="352"/>
        <end position="419"/>
    </location>
</feature>
<keyword evidence="6 12" id="KW-0479">Metal-binding</keyword>
<dbReference type="EMBL" id="PNIN01000066">
    <property type="protein sequence ID" value="PMP69642.1"/>
    <property type="molecule type" value="Genomic_DNA"/>
</dbReference>
<protein>
    <recommendedName>
        <fullName evidence="12">Cysteine--tRNA ligase</fullName>
        <ecNumber evidence="12">6.1.1.16</ecNumber>
    </recommendedName>
    <alternativeName>
        <fullName evidence="12">Cysteinyl-tRNA synthetase</fullName>
        <shortName evidence="12">CysRS</shortName>
    </alternativeName>
</protein>
<dbReference type="Gene3D" id="3.40.50.620">
    <property type="entry name" value="HUPs"/>
    <property type="match status" value="1"/>
</dbReference>
<evidence type="ECO:0000256" key="11">
    <source>
        <dbReference type="ARBA" id="ARBA00023146"/>
    </source>
</evidence>
<evidence type="ECO:0000256" key="10">
    <source>
        <dbReference type="ARBA" id="ARBA00022917"/>
    </source>
</evidence>
<comment type="caution">
    <text evidence="15">The sequence shown here is derived from an EMBL/GenBank/DDBJ whole genome shotgun (WGS) entry which is preliminary data.</text>
</comment>
<evidence type="ECO:0000256" key="6">
    <source>
        <dbReference type="ARBA" id="ARBA00022723"/>
    </source>
</evidence>
<dbReference type="InterPro" id="IPR024909">
    <property type="entry name" value="Cys-tRNA/MSH_ligase"/>
</dbReference>
<evidence type="ECO:0000256" key="12">
    <source>
        <dbReference type="HAMAP-Rule" id="MF_00041"/>
    </source>
</evidence>
<dbReference type="Pfam" id="PF09190">
    <property type="entry name" value="DALR_2"/>
    <property type="match status" value="1"/>
</dbReference>
<keyword evidence="11 12" id="KW-0030">Aminoacyl-tRNA synthetase</keyword>
<evidence type="ECO:0000256" key="13">
    <source>
        <dbReference type="SAM" id="Coils"/>
    </source>
</evidence>
<keyword evidence="13" id="KW-0175">Coiled coil</keyword>
<dbReference type="GO" id="GO:0006423">
    <property type="term" value="P:cysteinyl-tRNA aminoacylation"/>
    <property type="evidence" value="ECO:0007669"/>
    <property type="project" value="UniProtKB-UniRule"/>
</dbReference>
<accession>A0A2J6WGZ6</accession>
<feature type="binding site" evidence="12">
    <location>
        <position position="269"/>
    </location>
    <ligand>
        <name>ATP</name>
        <dbReference type="ChEBI" id="CHEBI:30616"/>
    </ligand>
</feature>
<dbReference type="HAMAP" id="MF_00041">
    <property type="entry name" value="Cys_tRNA_synth"/>
    <property type="match status" value="1"/>
</dbReference>
<evidence type="ECO:0000313" key="15">
    <source>
        <dbReference type="EMBL" id="PMP69642.1"/>
    </source>
</evidence>